<keyword evidence="10" id="KW-1185">Reference proteome</keyword>
<evidence type="ECO:0000256" key="7">
    <source>
        <dbReference type="SAM" id="Phobius"/>
    </source>
</evidence>
<dbReference type="SUPFAM" id="SSF103190">
    <property type="entry name" value="Sensory domain-like"/>
    <property type="match status" value="1"/>
</dbReference>
<dbReference type="GO" id="GO:0005886">
    <property type="term" value="C:plasma membrane"/>
    <property type="evidence" value="ECO:0007669"/>
    <property type="project" value="UniProtKB-SubCell"/>
</dbReference>
<dbReference type="InterPro" id="IPR001932">
    <property type="entry name" value="PPM-type_phosphatase-like_dom"/>
</dbReference>
<dbReference type="SUPFAM" id="SSF158472">
    <property type="entry name" value="HAMP domain-like"/>
    <property type="match status" value="1"/>
</dbReference>
<dbReference type="CDD" id="cd12912">
    <property type="entry name" value="PDC2_MCP_like"/>
    <property type="match status" value="1"/>
</dbReference>
<dbReference type="Pfam" id="PF02743">
    <property type="entry name" value="dCache_1"/>
    <property type="match status" value="1"/>
</dbReference>
<dbReference type="SMART" id="SM00304">
    <property type="entry name" value="HAMP"/>
    <property type="match status" value="1"/>
</dbReference>
<accession>A0A8J7VYG4</accession>
<evidence type="ECO:0000256" key="5">
    <source>
        <dbReference type="ARBA" id="ARBA00022989"/>
    </source>
</evidence>
<dbReference type="AlphaFoldDB" id="A0A8J7VYG4"/>
<dbReference type="GO" id="GO:0016791">
    <property type="term" value="F:phosphatase activity"/>
    <property type="evidence" value="ECO:0007669"/>
    <property type="project" value="TreeGrafter"/>
</dbReference>
<evidence type="ECO:0000313" key="10">
    <source>
        <dbReference type="Proteomes" id="UP000675664"/>
    </source>
</evidence>
<dbReference type="Pfam" id="PF07228">
    <property type="entry name" value="SpoIIE"/>
    <property type="match status" value="1"/>
</dbReference>
<protein>
    <submittedName>
        <fullName evidence="9">SpoIIE family protein phosphatase</fullName>
    </submittedName>
</protein>
<comment type="caution">
    <text evidence="9">The sequence shown here is derived from an EMBL/GenBank/DDBJ whole genome shotgun (WGS) entry which is preliminary data.</text>
</comment>
<dbReference type="EMBL" id="JAGSND010000003">
    <property type="protein sequence ID" value="MBR0597402.1"/>
    <property type="molecule type" value="Genomic_DNA"/>
</dbReference>
<dbReference type="Proteomes" id="UP000675664">
    <property type="component" value="Unassembled WGS sequence"/>
</dbReference>
<dbReference type="Gene3D" id="3.60.40.10">
    <property type="entry name" value="PPM-type phosphatase domain"/>
    <property type="match status" value="1"/>
</dbReference>
<reference evidence="9" key="2">
    <citation type="submission" date="2021-04" db="EMBL/GenBank/DDBJ databases">
        <authorList>
            <person name="Liu J."/>
        </authorList>
    </citation>
    <scope>NUCLEOTIDE SEQUENCE</scope>
    <source>
        <strain evidence="9">BAD-6</strain>
    </source>
</reference>
<keyword evidence="6 7" id="KW-0472">Membrane</keyword>
<dbReference type="CDD" id="cd06225">
    <property type="entry name" value="HAMP"/>
    <property type="match status" value="1"/>
</dbReference>
<keyword evidence="2" id="KW-1003">Cell membrane</keyword>
<evidence type="ECO:0000256" key="3">
    <source>
        <dbReference type="ARBA" id="ARBA00022692"/>
    </source>
</evidence>
<dbReference type="PANTHER" id="PTHR43156">
    <property type="entry name" value="STAGE II SPORULATION PROTEIN E-RELATED"/>
    <property type="match status" value="1"/>
</dbReference>
<evidence type="ECO:0000256" key="6">
    <source>
        <dbReference type="ARBA" id="ARBA00023136"/>
    </source>
</evidence>
<dbReference type="CDD" id="cd12913">
    <property type="entry name" value="PDC1_MCP_like"/>
    <property type="match status" value="1"/>
</dbReference>
<dbReference type="SMART" id="SM00331">
    <property type="entry name" value="PP2C_SIG"/>
    <property type="match status" value="1"/>
</dbReference>
<proteinExistence type="predicted"/>
<evidence type="ECO:0000259" key="8">
    <source>
        <dbReference type="PROSITE" id="PS50885"/>
    </source>
</evidence>
<evidence type="ECO:0000256" key="2">
    <source>
        <dbReference type="ARBA" id="ARBA00022475"/>
    </source>
</evidence>
<gene>
    <name evidence="9" type="ORF">KCX82_05935</name>
</gene>
<dbReference type="Gene3D" id="3.30.450.20">
    <property type="entry name" value="PAS domain"/>
    <property type="match status" value="2"/>
</dbReference>
<evidence type="ECO:0000256" key="1">
    <source>
        <dbReference type="ARBA" id="ARBA00004651"/>
    </source>
</evidence>
<dbReference type="InterPro" id="IPR029151">
    <property type="entry name" value="Sensor-like_sf"/>
</dbReference>
<comment type="subcellular location">
    <subcellularLocation>
        <location evidence="1">Cell membrane</location>
        <topology evidence="1">Multi-pass membrane protein</topology>
    </subcellularLocation>
</comment>
<dbReference type="GO" id="GO:0007165">
    <property type="term" value="P:signal transduction"/>
    <property type="evidence" value="ECO:0007669"/>
    <property type="project" value="InterPro"/>
</dbReference>
<feature type="transmembrane region" description="Helical" evidence="7">
    <location>
        <begin position="12"/>
        <end position="32"/>
    </location>
</feature>
<dbReference type="Gene3D" id="1.10.8.500">
    <property type="entry name" value="HAMP domain in histidine kinase"/>
    <property type="match status" value="1"/>
</dbReference>
<dbReference type="InterPro" id="IPR033479">
    <property type="entry name" value="dCache_1"/>
</dbReference>
<keyword evidence="4" id="KW-0378">Hydrolase</keyword>
<dbReference type="InterPro" id="IPR052016">
    <property type="entry name" value="Bact_Sigma-Reg"/>
</dbReference>
<dbReference type="InterPro" id="IPR036457">
    <property type="entry name" value="PPM-type-like_dom_sf"/>
</dbReference>
<evidence type="ECO:0000256" key="4">
    <source>
        <dbReference type="ARBA" id="ARBA00022801"/>
    </source>
</evidence>
<name>A0A8J7VYG4_9FIRM</name>
<organism evidence="9 10">
    <name type="scientific">Sinanaerobacter chloroacetimidivorans</name>
    <dbReference type="NCBI Taxonomy" id="2818044"/>
    <lineage>
        <taxon>Bacteria</taxon>
        <taxon>Bacillati</taxon>
        <taxon>Bacillota</taxon>
        <taxon>Clostridia</taxon>
        <taxon>Peptostreptococcales</taxon>
        <taxon>Anaerovoracaceae</taxon>
        <taxon>Sinanaerobacter</taxon>
    </lineage>
</organism>
<feature type="domain" description="HAMP" evidence="8">
    <location>
        <begin position="312"/>
        <end position="364"/>
    </location>
</feature>
<dbReference type="RefSeq" id="WP_227017536.1">
    <property type="nucleotide sequence ID" value="NZ_JAGSND010000003.1"/>
</dbReference>
<keyword evidence="5 7" id="KW-1133">Transmembrane helix</keyword>
<sequence length="632" mass="71680">MNNLSLKKKYFFSITLVCLISLAIVSTVSYIISYRVVLDTTKSKIEMASQRYSYEIDSWLKSQINHLNNIKEDIEINASFYNEEHIETLLKQKLQFADGQVLDYYIGFQDKRLLSGTGWQPTADYDCTTRDWYKQAVNVDGIVLTPPYVDSDTGKMVITISEPLVMGNQTVGVLAADITVDYLVQLVNNIKFTSDSYAFLMDGQKNIMAYPNHSFYPTEKRSYQIEEILNGRLSQLADQIDRGTYTLVQLQDYDGKQKYFYLSEIGTSQWILGFSIPTSEVTDNLHTLLQGFAYACIISICISMAVIFLLLSGLLKPVLHLTKIVKQFGDKEMDVRCKISSDDEIGELGKAFNNMADTIQNYSMTLEHKVTERTRELNEKNAKIQDSIEYAKMIQQTILPDDIEISKMLKDYFIIWKPRDVVGGDLYWMRKFEDGFTIAVGDCTGHGVPGALMTMAVSAILDRIADVICHDDPAFILNELNQLLNQSLRRGSNGSDIQDGLDAGIIFVSNHGKILYSGARISLYVIKDGETTEIKGIAKTIGVESSNKDKDFTNETIQLEKGMSFYLATDGMKDQVGGENRLPFGKKRLLAVLESIQQCTMEEQKEIIWTTYENYKKDEMSRDDVTMFGFRL</sequence>
<reference evidence="9" key="1">
    <citation type="submission" date="2021-04" db="EMBL/GenBank/DDBJ databases">
        <title>Sinoanaerobacter chloroacetimidivorans sp. nov., an obligate anaerobic bacterium isolated from anaerobic sludge.</title>
        <authorList>
            <person name="Bao Y."/>
        </authorList>
    </citation>
    <scope>NUCLEOTIDE SEQUENCE</scope>
    <source>
        <strain evidence="9">BAD-6</strain>
    </source>
</reference>
<dbReference type="PANTHER" id="PTHR43156:SF9">
    <property type="entry name" value="HAMP DOMAIN-CONTAINING PROTEIN"/>
    <property type="match status" value="1"/>
</dbReference>
<dbReference type="PROSITE" id="PS50885">
    <property type="entry name" value="HAMP"/>
    <property type="match status" value="1"/>
</dbReference>
<dbReference type="InterPro" id="IPR003660">
    <property type="entry name" value="HAMP_dom"/>
</dbReference>
<feature type="transmembrane region" description="Helical" evidence="7">
    <location>
        <begin position="292"/>
        <end position="315"/>
    </location>
</feature>
<dbReference type="Pfam" id="PF00672">
    <property type="entry name" value="HAMP"/>
    <property type="match status" value="1"/>
</dbReference>
<evidence type="ECO:0000313" key="9">
    <source>
        <dbReference type="EMBL" id="MBR0597402.1"/>
    </source>
</evidence>
<keyword evidence="3 7" id="KW-0812">Transmembrane</keyword>